<name>A0AAE7TDU6_9BRAD</name>
<proteinExistence type="inferred from homology"/>
<dbReference type="Pfam" id="PF03401">
    <property type="entry name" value="TctC"/>
    <property type="match status" value="1"/>
</dbReference>
<organism evidence="2 3">
    <name type="scientific">Bradyrhizobium arachidis</name>
    <dbReference type="NCBI Taxonomy" id="858423"/>
    <lineage>
        <taxon>Bacteria</taxon>
        <taxon>Pseudomonadati</taxon>
        <taxon>Pseudomonadota</taxon>
        <taxon>Alphaproteobacteria</taxon>
        <taxon>Hyphomicrobiales</taxon>
        <taxon>Nitrobacteraceae</taxon>
        <taxon>Bradyrhizobium</taxon>
    </lineage>
</organism>
<evidence type="ECO:0000256" key="1">
    <source>
        <dbReference type="ARBA" id="ARBA00006987"/>
    </source>
</evidence>
<dbReference type="AlphaFoldDB" id="A0AAE7TDU6"/>
<protein>
    <recommendedName>
        <fullName evidence="4">Tripartite-type tricarboxylate transporter, receptor component TctC</fullName>
    </recommendedName>
</protein>
<gene>
    <name evidence="2" type="ORF">WN72_02160</name>
</gene>
<dbReference type="InterPro" id="IPR042100">
    <property type="entry name" value="Bug_dom1"/>
</dbReference>
<dbReference type="PANTHER" id="PTHR42928:SF5">
    <property type="entry name" value="BLR1237 PROTEIN"/>
    <property type="match status" value="1"/>
</dbReference>
<dbReference type="Proteomes" id="UP000594015">
    <property type="component" value="Chromosome"/>
</dbReference>
<dbReference type="KEGG" id="barh:WN72_02160"/>
<sequence length="333" mass="34910">MPPTNNGLGRTRMDRRKFIAGCMGLPLLAQAGEVQAQAGLSKIIFPFAAGAGGDTLCRLIAQEMAPVLQRTIVVENRTGGDGLIGIKAVKGASPDGSMVLVTTGPTMYLLPMVETTPSFDTAKDFMPVSLLARFEFALVVSPAMDVADFKGFVAWLKAHPDKASFGVPSNGTIPHFMGSKLEKDLGIPLTRVPYRGSAPILNDLVGGHISFGITTLADALPQHRAKGVKIIAVSSAERSPFAPDVPTLKESGIDLVADAWYGMWLPAGSPPDFASKLSAAASAALAKPEVKEKLTAIGLIPVGSSADGLSKELAANTAFWQPIVKATGYKIEN</sequence>
<evidence type="ECO:0000313" key="3">
    <source>
        <dbReference type="Proteomes" id="UP000594015"/>
    </source>
</evidence>
<dbReference type="EMBL" id="CP030050">
    <property type="protein sequence ID" value="QOZ65392.1"/>
    <property type="molecule type" value="Genomic_DNA"/>
</dbReference>
<dbReference type="Gene3D" id="3.40.190.150">
    <property type="entry name" value="Bordetella uptake gene, domain 1"/>
    <property type="match status" value="1"/>
</dbReference>
<comment type="similarity">
    <text evidence="1">Belongs to the UPF0065 (bug) family.</text>
</comment>
<dbReference type="InterPro" id="IPR005064">
    <property type="entry name" value="BUG"/>
</dbReference>
<dbReference type="PANTHER" id="PTHR42928">
    <property type="entry name" value="TRICARBOXYLATE-BINDING PROTEIN"/>
    <property type="match status" value="1"/>
</dbReference>
<dbReference type="PIRSF" id="PIRSF017082">
    <property type="entry name" value="YflP"/>
    <property type="match status" value="1"/>
</dbReference>
<accession>A0AAE7TDU6</accession>
<evidence type="ECO:0000313" key="2">
    <source>
        <dbReference type="EMBL" id="QOZ65392.1"/>
    </source>
</evidence>
<reference evidence="2 3" key="1">
    <citation type="submission" date="2018-06" db="EMBL/GenBank/DDBJ databases">
        <title>Comparative genomics of Bradyrhizobium nodulating Arachidis hypogaea.</title>
        <authorList>
            <person name="Li Y."/>
        </authorList>
    </citation>
    <scope>NUCLEOTIDE SEQUENCE [LARGE SCALE GENOMIC DNA]</scope>
    <source>
        <strain evidence="2 3">CCBAU 051107</strain>
    </source>
</reference>
<dbReference type="Gene3D" id="3.40.190.10">
    <property type="entry name" value="Periplasmic binding protein-like II"/>
    <property type="match status" value="1"/>
</dbReference>
<dbReference type="SUPFAM" id="SSF53850">
    <property type="entry name" value="Periplasmic binding protein-like II"/>
    <property type="match status" value="1"/>
</dbReference>
<evidence type="ECO:0008006" key="4">
    <source>
        <dbReference type="Google" id="ProtNLM"/>
    </source>
</evidence>
<dbReference type="CDD" id="cd13579">
    <property type="entry name" value="PBP2_Bug_NagM"/>
    <property type="match status" value="1"/>
</dbReference>